<evidence type="ECO:0000313" key="2">
    <source>
        <dbReference type="EMBL" id="KAJ7329146.1"/>
    </source>
</evidence>
<dbReference type="InterPro" id="IPR001584">
    <property type="entry name" value="Integrase_cat-core"/>
</dbReference>
<protein>
    <recommendedName>
        <fullName evidence="1">Integrase catalytic domain-containing protein</fullName>
    </recommendedName>
</protein>
<sequence length="299" mass="34302">MEIFPFGSVFSTLQMDIFGPHPTSITRKKYLICFVCPFSKWVETVPTLSITAKQVAKPFLEVTSHIGIPNMLLCDQALMFTGELKLSLGKNLITPVELLKAQWEGALPNISVPVAKYVHELHQKLKVISEIIEKILQKAHQIQKHYYDAKSHHREFKVGDSVLVLNPIKHKKLQVHWLGPGVTEQKLGNVNYVVRRSNYEKKPQVYHVNRLKPYVHRKAHMMKVKAASPERVVGEHVKQIEQELQEMLDLDIIQPSTSPWASPIVIVPKKSPDGQIQLKVITCHQKLIWHPHLKPLKNY</sequence>
<dbReference type="Gene3D" id="3.30.420.10">
    <property type="entry name" value="Ribonuclease H-like superfamily/Ribonuclease H"/>
    <property type="match status" value="1"/>
</dbReference>
<evidence type="ECO:0000259" key="1">
    <source>
        <dbReference type="PROSITE" id="PS50994"/>
    </source>
</evidence>
<dbReference type="Pfam" id="PF22938">
    <property type="entry name" value="Integrase_p58_C"/>
    <property type="match status" value="1"/>
</dbReference>
<dbReference type="InterPro" id="IPR054465">
    <property type="entry name" value="Integrase_p58-like_C"/>
</dbReference>
<dbReference type="GO" id="GO:0015074">
    <property type="term" value="P:DNA integration"/>
    <property type="evidence" value="ECO:0007669"/>
    <property type="project" value="InterPro"/>
</dbReference>
<dbReference type="InterPro" id="IPR050951">
    <property type="entry name" value="Retrovirus_Pol_polyprotein"/>
</dbReference>
<proteinExistence type="predicted"/>
<dbReference type="EMBL" id="JAPFRF010000006">
    <property type="protein sequence ID" value="KAJ7329146.1"/>
    <property type="molecule type" value="Genomic_DNA"/>
</dbReference>
<dbReference type="SUPFAM" id="SSF53098">
    <property type="entry name" value="Ribonuclease H-like"/>
    <property type="match status" value="1"/>
</dbReference>
<dbReference type="Gene3D" id="3.10.10.10">
    <property type="entry name" value="HIV Type 1 Reverse Transcriptase, subunit A, domain 1"/>
    <property type="match status" value="1"/>
</dbReference>
<dbReference type="InterPro" id="IPR043502">
    <property type="entry name" value="DNA/RNA_pol_sf"/>
</dbReference>
<organism evidence="2 3">
    <name type="scientific">Phrynocephalus forsythii</name>
    <dbReference type="NCBI Taxonomy" id="171643"/>
    <lineage>
        <taxon>Eukaryota</taxon>
        <taxon>Metazoa</taxon>
        <taxon>Chordata</taxon>
        <taxon>Craniata</taxon>
        <taxon>Vertebrata</taxon>
        <taxon>Euteleostomi</taxon>
        <taxon>Lepidosauria</taxon>
        <taxon>Squamata</taxon>
        <taxon>Bifurcata</taxon>
        <taxon>Unidentata</taxon>
        <taxon>Episquamata</taxon>
        <taxon>Toxicofera</taxon>
        <taxon>Iguania</taxon>
        <taxon>Acrodonta</taxon>
        <taxon>Agamidae</taxon>
        <taxon>Agaminae</taxon>
        <taxon>Phrynocephalus</taxon>
    </lineage>
</organism>
<dbReference type="AlphaFoldDB" id="A0A9Q0XX15"/>
<comment type="caution">
    <text evidence="2">The sequence shown here is derived from an EMBL/GenBank/DDBJ whole genome shotgun (WGS) entry which is preliminary data.</text>
</comment>
<keyword evidence="3" id="KW-1185">Reference proteome</keyword>
<reference evidence="2" key="1">
    <citation type="journal article" date="2023" name="DNA Res.">
        <title>Chromosome-level genome assembly of Phrynocephalus forsythii using third-generation DNA sequencing and Hi-C analysis.</title>
        <authorList>
            <person name="Qi Y."/>
            <person name="Zhao W."/>
            <person name="Zhao Y."/>
            <person name="Niu C."/>
            <person name="Cao S."/>
            <person name="Zhang Y."/>
        </authorList>
    </citation>
    <scope>NUCLEOTIDE SEQUENCE</scope>
    <source>
        <tissue evidence="2">Muscle</tissue>
    </source>
</reference>
<gene>
    <name evidence="2" type="ORF">JRQ81_015320</name>
</gene>
<dbReference type="SUPFAM" id="SSF56672">
    <property type="entry name" value="DNA/RNA polymerases"/>
    <property type="match status" value="1"/>
</dbReference>
<dbReference type="PROSITE" id="PS50994">
    <property type="entry name" value="INTEGRASE"/>
    <property type="match status" value="1"/>
</dbReference>
<dbReference type="InterPro" id="IPR036397">
    <property type="entry name" value="RNaseH_sf"/>
</dbReference>
<dbReference type="GO" id="GO:0003676">
    <property type="term" value="F:nucleic acid binding"/>
    <property type="evidence" value="ECO:0007669"/>
    <property type="project" value="InterPro"/>
</dbReference>
<feature type="domain" description="Integrase catalytic" evidence="1">
    <location>
        <begin position="1"/>
        <end position="188"/>
    </location>
</feature>
<dbReference type="Proteomes" id="UP001142489">
    <property type="component" value="Unassembled WGS sequence"/>
</dbReference>
<name>A0A9Q0XX15_9SAUR</name>
<dbReference type="PANTHER" id="PTHR37984">
    <property type="entry name" value="PROTEIN CBG26694"/>
    <property type="match status" value="1"/>
</dbReference>
<accession>A0A9Q0XX15</accession>
<dbReference type="OrthoDB" id="6773263at2759"/>
<dbReference type="PANTHER" id="PTHR37984:SF5">
    <property type="entry name" value="PROTEIN NYNRIN-LIKE"/>
    <property type="match status" value="1"/>
</dbReference>
<evidence type="ECO:0000313" key="3">
    <source>
        <dbReference type="Proteomes" id="UP001142489"/>
    </source>
</evidence>
<dbReference type="InterPro" id="IPR012337">
    <property type="entry name" value="RNaseH-like_sf"/>
</dbReference>